<keyword evidence="3" id="KW-0436">Ligase</keyword>
<evidence type="ECO:0000256" key="1">
    <source>
        <dbReference type="ARBA" id="ARBA00022450"/>
    </source>
</evidence>
<evidence type="ECO:0000259" key="5">
    <source>
        <dbReference type="PROSITE" id="PS50075"/>
    </source>
</evidence>
<organism evidence="6 7">
    <name type="scientific">Penicillium thymicola</name>
    <dbReference type="NCBI Taxonomy" id="293382"/>
    <lineage>
        <taxon>Eukaryota</taxon>
        <taxon>Fungi</taxon>
        <taxon>Dikarya</taxon>
        <taxon>Ascomycota</taxon>
        <taxon>Pezizomycotina</taxon>
        <taxon>Eurotiomycetes</taxon>
        <taxon>Eurotiomycetidae</taxon>
        <taxon>Eurotiales</taxon>
        <taxon>Aspergillaceae</taxon>
        <taxon>Penicillium</taxon>
    </lineage>
</organism>
<dbReference type="SMART" id="SM01294">
    <property type="entry name" value="PKS_PP_betabranch"/>
    <property type="match status" value="1"/>
</dbReference>
<dbReference type="FunFam" id="3.40.50.12780:FF:000014">
    <property type="entry name" value="Nonribosomal peptide synthetase 1"/>
    <property type="match status" value="1"/>
</dbReference>
<dbReference type="GO" id="GO:0016874">
    <property type="term" value="F:ligase activity"/>
    <property type="evidence" value="ECO:0007669"/>
    <property type="project" value="UniProtKB-KW"/>
</dbReference>
<keyword evidence="7" id="KW-1185">Reference proteome</keyword>
<evidence type="ECO:0000256" key="4">
    <source>
        <dbReference type="ARBA" id="ARBA00029454"/>
    </source>
</evidence>
<dbReference type="CDD" id="cd19545">
    <property type="entry name" value="FUM14_C_NRPS-like"/>
    <property type="match status" value="2"/>
</dbReference>
<dbReference type="InterPro" id="IPR023213">
    <property type="entry name" value="CAT-like_dom_sf"/>
</dbReference>
<reference evidence="6" key="1">
    <citation type="submission" date="2015-06" db="EMBL/GenBank/DDBJ databases">
        <authorList>
            <person name="Nguyen H."/>
        </authorList>
    </citation>
    <scope>NUCLEOTIDE SEQUENCE</scope>
    <source>
        <strain evidence="6">DAOM 180753</strain>
    </source>
</reference>
<dbReference type="InterPro" id="IPR000873">
    <property type="entry name" value="AMP-dep_synth/lig_dom"/>
</dbReference>
<comment type="caution">
    <text evidence="6">The sequence shown here is derived from an EMBL/GenBank/DDBJ whole genome shotgun (WGS) entry which is preliminary data.</text>
</comment>
<dbReference type="InterPro" id="IPR010071">
    <property type="entry name" value="AA_adenyl_dom"/>
</dbReference>
<dbReference type="CDD" id="cd19542">
    <property type="entry name" value="CT_NRPS-like"/>
    <property type="match status" value="1"/>
</dbReference>
<dbReference type="Gene3D" id="3.40.50.12780">
    <property type="entry name" value="N-terminal domain of ligase-like"/>
    <property type="match status" value="3"/>
</dbReference>
<dbReference type="InterPro" id="IPR036736">
    <property type="entry name" value="ACP-like_sf"/>
</dbReference>
<evidence type="ECO:0000256" key="3">
    <source>
        <dbReference type="ARBA" id="ARBA00022598"/>
    </source>
</evidence>
<evidence type="ECO:0000256" key="2">
    <source>
        <dbReference type="ARBA" id="ARBA00022553"/>
    </source>
</evidence>
<name>A0AAI9TB04_PENTH</name>
<keyword evidence="1" id="KW-0596">Phosphopantetheine</keyword>
<dbReference type="InterPro" id="IPR042099">
    <property type="entry name" value="ANL_N_sf"/>
</dbReference>
<dbReference type="Gene3D" id="3.30.559.10">
    <property type="entry name" value="Chloramphenicol acetyltransferase-like domain"/>
    <property type="match status" value="3"/>
</dbReference>
<dbReference type="GO" id="GO:0005737">
    <property type="term" value="C:cytoplasm"/>
    <property type="evidence" value="ECO:0007669"/>
    <property type="project" value="TreeGrafter"/>
</dbReference>
<dbReference type="SUPFAM" id="SSF47336">
    <property type="entry name" value="ACP-like"/>
    <property type="match status" value="3"/>
</dbReference>
<dbReference type="NCBIfam" id="NF003417">
    <property type="entry name" value="PRK04813.1"/>
    <property type="match status" value="3"/>
</dbReference>
<dbReference type="FunFam" id="1.10.1200.10:FF:000005">
    <property type="entry name" value="Nonribosomal peptide synthetase 1"/>
    <property type="match status" value="2"/>
</dbReference>
<dbReference type="SMART" id="SM00823">
    <property type="entry name" value="PKS_PP"/>
    <property type="match status" value="3"/>
</dbReference>
<dbReference type="Gene3D" id="3.30.300.30">
    <property type="match status" value="3"/>
</dbReference>
<sequence>MADSCLFPALNDGVSHPRHAQDYVDIDGAAVERLILHCQSTQAPVEFCLATIWAVILGQYTDSDRHVMGFASSGAQASDYGVQYVIRLKKTPTASVQTLNEADGWEVVPCPSPSSMDYNTGIWITETSLPDGTSLPPSWDIQLAFERSAQAPRLRLEYRLCAFSQRYAVLLKEAVSCAVKSVIENQHLTLKEISTLQYPAHLQQIQQWNADPVSRPSTIMIHTLIHQHSIHRSTHVAIDAWDERLTYAELDMLSSRLSLDLQSRGLGPGSLVATCFGKSAWAIVALLAINKAGCGFVPLEPTHPEARIKAILQQTEVSIVLVDSTHHKTVFKSLVPIHVAVSKRYIDNITHDAASYHAPRVGATDPAYCLFTSGSTGAPRGCLVSHAAFASIANHSTPLHIDSTSRTLQFASMTFGISLIEIWCTLSSGGTLCIPLEEDRNNRLAAVMREMEVNWALMTPTTTQVLQPANVPALRTLLIAGEPLPKAQADVWASSLSLFQAYGLTEWAGICAVSKQIKPSEPHATIGHCAGGRLWLVSPGNAHVLAPIGAEAELLVEGPSLALGYLNEPQRTAECFIAPPQWYEALNQDYNEPQKLYKTGDIVRYRSDGSLEYLCRRGTQVKLRAQRIELEEVEYHIAQSAPDLKRIVVEIVQPKGSDSQPTLAAFLYPAGSLQLNGDKSSPPQTTGPEDGWFTAANDLLRSTIKDIPVKIGKELPSYMVPQLFLPLRHLPVTTSGKVNRRQLRDMIRQRDRAWWTLLTQERKPIIGPETDAEVLVHTWVTQVLKIAPEHVGMNDDFFSSGGDSALAMKLVGTARRNLVQLQVIDVVSNPILADLARVVEERVGISQSSTMFSPPFHFLRQEGMSETELKRNISHAANQCGETPENIEDMYPCTPMQESLMTLSSIDAGLALAVFHYQLQPEVEIDRLKTAWQQTVDANPILRTRIANVEGNRTVQVILNPHAVQYASFHASKETLGTRAILPGDELVTTKIRTEIDGRSTFVVTIHHAICDRWSMTNIMRHVERAYYRQRIHPPPSFASFVTETSIQRKDSRVRQYWREQLASVDAVAFPSLPTGYRPLPDSRLEQSTTLPAPIPQGATASNLLRLAWAIVIAAHTSHDDVLFGTIVSGRGMALAGIEEMTGPTIANVSLRIQLRREEQVDQALARLGKQFLAMIPNEQVGMHTLSQDEDKAMAAACKTNHYMVVQPYWEPPSQSLWTNYDANSARTGGFHSSALTLACWLGRDPREIRFEATFDEHVIPTETVSQLLDQLQHVLHQAVSYPHHKIYDISVVTDRDMKLLEQWNARAAPPPPVDSVGEILHLHVSRQPNELAVSAWDGDLTYRELDVQSSFLAKRLISQGAAPHGFIPILLGKTKWTPVAIWATIKISSAFTLLDPTLPIERLQVICTSLQSQILISSSLLHNQAATIDQQLLLVDAEHGCGGSSGQPNELPNGVAGGQEILYVVFTSGSTGKPKGVVIDHRAFCASAFAQNSMLQVVNTSRFFQNASHAFDITMTEILSTLLAGGCVCIPSQKQLRDEFVDTANRLQITHLYLTPPAARTIDLSQLKSLRCLMLGGESMRRTDASWLKQLPYRVLQSYGPAECSVTATGRDSQPNDLGSKSIGFPLGCRCWVVNTQDPQRLAPIGVVGELIIEGPIVGQGYLRDPERTAQSFIPQPGWLRAFGPANNDTGTVYRTGDLVRWCNDGSLDFVGRQDLQVKIRGQRIEMEEVEKYVQHQWSFTGEPIVGLVGLGPKKTPSLVAFIGPDQGAKLPGVDLILPSTEAFKAQVHEVKQGLERLLPAAMIPTLFLAVREIPLSATSKINRAPLCDAAEKLSMEELQLHREESQAKRSPVTSSEKILCKLWASILGISDDSVGLDDNFFRLGGDSLSAVDLVGSCREHALDITVSEIFSHPTLAKQAEYLRESSKVTSSAVPPPYSLLHDKDAVIRIAVEQCHLPQNQIEDIYPCTPLQEGLLALTARDPEAYIGQWIYRLPDGVDLERLHVAWDRVAQAHPILRTRMAQAADNRLYQVVCSISTPWRVCSAINEDDLENIRAQMASRQFQPDLVACPAEKNDSPRLVITMHHASYDQISLSYILRDVHAVYQGQADLISRPFSPLIRYIQEKSDSYVEFWKEALAGYDGTPFPDLLAPDYRPVPSMVLERQWELGSVAAGRSNATFTTKMYLAWAIVQSRYQRSEDVVFGVTISGRSASLPGVQDMTGPTIATIPLRLQMSHDQTLSDLLQMTQDVRAAAIPHEQTGILNIGRCGPGAAIATQFQTLLVVQQVAEANPAHSSLLELSRSVTGWTAFTSYPLVLTCTLSKEGRVSVQASFDPKIISPEQTDRALSYFEETFELLRTQEDRLLRDVPNVSRRDYEQIMRWNSRPVVSSVDGCVHCMIVKKCLEYPTAPAVCAWDGTFTYAELDELSSSLADLLITKGVSVGTFVPLYFEKSRWTTVAILAVMKAGGAFVLLDPSHPTARLQDICEQLGSSVLVASEENTALGSELCSQTVTVGDHHCQRTDKRQMSELHSYSNDPNRALYVVFTSGSTGKPKGVVIEHNCYVTSALAHIPLFRLTRSTRVLQFSAYAFDASIIEHLSILLVGGCVCVPSDAQRFEGLADAVETLQPNYALLTPSFARSIDPNHLSSLEVLILGGERIQEVDVQKWAHRLHLISGYGPAECSVVAAIQNSFNDSTDPSNIGFACGGTCWVLDPSNPENLSPIGVPGELVVESSAVARGYLGLPNKTAEVFISPPSWLQKVRSGSPKRLYKTGDLVKYAEDGSMIFVGRKDTQVKLRGQRMELSEVETRVLQFYPSAADVVAEVFELNGSKALVAFVSCPSTKATTQDPDEPTSLFYFGNDEFSAKAAEVQSELSQVLPGYMVPSVFLPLTFMPRSPSGKADRRRLRETAAALSHEEILSFRSEAPNSQAQEPLTDSERILQSVWGKLIGLPLSSIGATDQFFRLGGDSITAMKAAPMARDHGLNISVADIFDHPRLCDLARLATEQRLVETEQVTPFSLSPVSNPKLYIHCLRALGIAPTDSEVLDIFPATAGQSFFLTRRTTHLYTFTLTGQVDAVRLEAACSTVFDKHSILRTLFTYNKDQAIQTILTGMKLPFHNYEGITNLAEFKSSIWAASSTNIDILPSVPTQFILLSNQDGQRHEFIIRLMHAQWDALSLSVLYNDIALAYNGQPVTTSTDFPDFLRKRAQQPRENTLKFWSDLLKDSTLTPIPTIPGDTEKEARLLWTSQDVAPSPQPPAGITMASLVKAAWAYVLGETTNQEDITFVQTVNGRGLPLKDADRILGCCLNFIPVRVQMQHSTWKVRDLLQRLQDQHSQSLRHDTVQWSDMVEHSTSWPKGTEHQSIVQHQNFDYDYRLPLDGLESSYSVEHNFTTHKELFVFTYPMPDRLTVEVCISSAIMSEPRALYLLGRLCSTIELFAGNLDTLLCDLPIGGGPRVPEYLL</sequence>
<protein>
    <recommendedName>
        <fullName evidence="5">Carrier domain-containing protein</fullName>
    </recommendedName>
</protein>
<dbReference type="Proteomes" id="UP001227192">
    <property type="component" value="Unassembled WGS sequence"/>
</dbReference>
<dbReference type="SUPFAM" id="SSF52777">
    <property type="entry name" value="CoA-dependent acyltransferases"/>
    <property type="match status" value="6"/>
</dbReference>
<reference evidence="6" key="2">
    <citation type="journal article" date="2016" name="Fungal Biol.">
        <title>Ochratoxin A production by Penicillium thymicola.</title>
        <authorList>
            <person name="Nguyen H.D.T."/>
            <person name="McMullin D.R."/>
            <person name="Ponomareva E."/>
            <person name="Riley R."/>
            <person name="Pomraning K.R."/>
            <person name="Baker S.E."/>
            <person name="Seifert K.A."/>
        </authorList>
    </citation>
    <scope>NUCLEOTIDE SEQUENCE</scope>
    <source>
        <strain evidence="6">DAOM 180753</strain>
    </source>
</reference>
<dbReference type="NCBIfam" id="TIGR01733">
    <property type="entry name" value="AA-adenyl-dom"/>
    <property type="match status" value="3"/>
</dbReference>
<gene>
    <name evidence="6" type="ORF">VN97_g9776</name>
</gene>
<dbReference type="GO" id="GO:0031177">
    <property type="term" value="F:phosphopantetheine binding"/>
    <property type="evidence" value="ECO:0007669"/>
    <property type="project" value="InterPro"/>
</dbReference>
<dbReference type="GO" id="GO:0044550">
    <property type="term" value="P:secondary metabolite biosynthetic process"/>
    <property type="evidence" value="ECO:0007669"/>
    <property type="project" value="TreeGrafter"/>
</dbReference>
<dbReference type="GO" id="GO:0043041">
    <property type="term" value="P:amino acid activation for nonribosomal peptide biosynthetic process"/>
    <property type="evidence" value="ECO:0007669"/>
    <property type="project" value="TreeGrafter"/>
</dbReference>
<dbReference type="InterPro" id="IPR045851">
    <property type="entry name" value="AMP-bd_C_sf"/>
</dbReference>
<dbReference type="PROSITE" id="PS00455">
    <property type="entry name" value="AMP_BINDING"/>
    <property type="match status" value="2"/>
</dbReference>
<dbReference type="PANTHER" id="PTHR45527">
    <property type="entry name" value="NONRIBOSOMAL PEPTIDE SYNTHETASE"/>
    <property type="match status" value="1"/>
</dbReference>
<dbReference type="PROSITE" id="PS50075">
    <property type="entry name" value="CARRIER"/>
    <property type="match status" value="3"/>
</dbReference>
<dbReference type="EMBL" id="LACB01000411">
    <property type="protein sequence ID" value="KAJ9483624.1"/>
    <property type="molecule type" value="Genomic_DNA"/>
</dbReference>
<accession>A0AAI9TB04</accession>
<feature type="domain" description="Carrier" evidence="5">
    <location>
        <begin position="2933"/>
        <end position="3009"/>
    </location>
</feature>
<dbReference type="Pfam" id="PF00668">
    <property type="entry name" value="Condensation"/>
    <property type="match status" value="3"/>
</dbReference>
<evidence type="ECO:0000313" key="6">
    <source>
        <dbReference type="EMBL" id="KAJ9483624.1"/>
    </source>
</evidence>
<dbReference type="InterPro" id="IPR020806">
    <property type="entry name" value="PKS_PP-bd"/>
</dbReference>
<dbReference type="SUPFAM" id="SSF56801">
    <property type="entry name" value="Acetyl-CoA synthetase-like"/>
    <property type="match status" value="3"/>
</dbReference>
<proteinExistence type="inferred from homology"/>
<evidence type="ECO:0000313" key="7">
    <source>
        <dbReference type="Proteomes" id="UP001227192"/>
    </source>
</evidence>
<keyword evidence="2" id="KW-0597">Phosphoprotein</keyword>
<dbReference type="Pfam" id="PF00550">
    <property type="entry name" value="PP-binding"/>
    <property type="match status" value="3"/>
</dbReference>
<dbReference type="Gene3D" id="1.10.1200.10">
    <property type="entry name" value="ACP-like"/>
    <property type="match status" value="3"/>
</dbReference>
<dbReference type="PANTHER" id="PTHR45527:SF16">
    <property type="entry name" value="NONRIBOSOMAL PEPTIDE SYNTHASE ATNA-RELATED"/>
    <property type="match status" value="1"/>
</dbReference>
<dbReference type="Pfam" id="PF00501">
    <property type="entry name" value="AMP-binding"/>
    <property type="match status" value="3"/>
</dbReference>
<comment type="similarity">
    <text evidence="4">Belongs to the NRP synthetase family.</text>
</comment>
<dbReference type="InterPro" id="IPR020845">
    <property type="entry name" value="AMP-binding_CS"/>
</dbReference>
<dbReference type="InterPro" id="IPR009081">
    <property type="entry name" value="PP-bd_ACP"/>
</dbReference>
<dbReference type="FunFam" id="3.30.559.30:FF:000003">
    <property type="entry name" value="Nonribosomal peptide synthase SidD"/>
    <property type="match status" value="2"/>
</dbReference>
<dbReference type="CDD" id="cd05918">
    <property type="entry name" value="A_NRPS_SidN3_like"/>
    <property type="match status" value="3"/>
</dbReference>
<dbReference type="Gene3D" id="3.30.559.30">
    <property type="entry name" value="Nonribosomal peptide synthetase, condensation domain"/>
    <property type="match status" value="3"/>
</dbReference>
<dbReference type="InterPro" id="IPR001242">
    <property type="entry name" value="Condensation_dom"/>
</dbReference>
<feature type="domain" description="Carrier" evidence="5">
    <location>
        <begin position="1852"/>
        <end position="1928"/>
    </location>
</feature>
<feature type="domain" description="Carrier" evidence="5">
    <location>
        <begin position="770"/>
        <end position="843"/>
    </location>
</feature>
<dbReference type="FunFam" id="3.30.300.30:FF:000015">
    <property type="entry name" value="Nonribosomal peptide synthase SidD"/>
    <property type="match status" value="3"/>
</dbReference>